<dbReference type="InterPro" id="IPR017871">
    <property type="entry name" value="ABC_transporter-like_CS"/>
</dbReference>
<evidence type="ECO:0000259" key="11">
    <source>
        <dbReference type="PROSITE" id="PS50929"/>
    </source>
</evidence>
<evidence type="ECO:0000313" key="13">
    <source>
        <dbReference type="Proteomes" id="UP000077115"/>
    </source>
</evidence>
<organism evidence="12 13">
    <name type="scientific">Batrachochytrium dendrobatidis (strain JEL423)</name>
    <dbReference type="NCBI Taxonomy" id="403673"/>
    <lineage>
        <taxon>Eukaryota</taxon>
        <taxon>Fungi</taxon>
        <taxon>Fungi incertae sedis</taxon>
        <taxon>Chytridiomycota</taxon>
        <taxon>Chytridiomycota incertae sedis</taxon>
        <taxon>Chytridiomycetes</taxon>
        <taxon>Rhizophydiales</taxon>
        <taxon>Rhizophydiales incertae sedis</taxon>
        <taxon>Batrachochytrium</taxon>
    </lineage>
</organism>
<dbReference type="CDD" id="cd03244">
    <property type="entry name" value="ABCC_MRP_domain2"/>
    <property type="match status" value="1"/>
</dbReference>
<evidence type="ECO:0000313" key="12">
    <source>
        <dbReference type="EMBL" id="OAJ41073.1"/>
    </source>
</evidence>
<evidence type="ECO:0000256" key="2">
    <source>
        <dbReference type="ARBA" id="ARBA00022448"/>
    </source>
</evidence>
<name>A0A177WLV2_BATDL</name>
<dbReference type="GO" id="GO:0000329">
    <property type="term" value="C:fungal-type vacuole membrane"/>
    <property type="evidence" value="ECO:0007669"/>
    <property type="project" value="UniProtKB-ARBA"/>
</dbReference>
<dbReference type="GO" id="GO:0016887">
    <property type="term" value="F:ATP hydrolysis activity"/>
    <property type="evidence" value="ECO:0007669"/>
    <property type="project" value="InterPro"/>
</dbReference>
<feature type="transmembrane region" description="Helical" evidence="9">
    <location>
        <begin position="900"/>
        <end position="917"/>
    </location>
</feature>
<feature type="transmembrane region" description="Helical" evidence="9">
    <location>
        <begin position="236"/>
        <end position="254"/>
    </location>
</feature>
<dbReference type="VEuPathDB" id="FungiDB:BDEG_24724"/>
<feature type="domain" description="ABC transporter" evidence="10">
    <location>
        <begin position="1078"/>
        <end position="1311"/>
    </location>
</feature>
<feature type="transmembrane region" description="Helical" evidence="9">
    <location>
        <begin position="153"/>
        <end position="180"/>
    </location>
</feature>
<dbReference type="FunFam" id="3.40.50.300:FF:000630">
    <property type="entry name" value="ATP-binding cassette (ABC) transporter, putative"/>
    <property type="match status" value="1"/>
</dbReference>
<dbReference type="SUPFAM" id="SSF90123">
    <property type="entry name" value="ABC transporter transmembrane region"/>
    <property type="match status" value="2"/>
</dbReference>
<dbReference type="GO" id="GO:0005524">
    <property type="term" value="F:ATP binding"/>
    <property type="evidence" value="ECO:0007669"/>
    <property type="project" value="UniProtKB-KW"/>
</dbReference>
<feature type="transmembrane region" description="Helical" evidence="9">
    <location>
        <begin position="938"/>
        <end position="961"/>
    </location>
</feature>
<proteinExistence type="predicted"/>
<reference evidence="12 13" key="1">
    <citation type="submission" date="2006-10" db="EMBL/GenBank/DDBJ databases">
        <title>The Genome Sequence of Batrachochytrium dendrobatidis JEL423.</title>
        <authorList>
            <consortium name="The Broad Institute Genome Sequencing Platform"/>
            <person name="Birren B."/>
            <person name="Lander E."/>
            <person name="Galagan J."/>
            <person name="Cuomo C."/>
            <person name="Devon K."/>
            <person name="Jaffe D."/>
            <person name="Butler J."/>
            <person name="Alvarez P."/>
            <person name="Gnerre S."/>
            <person name="Grabherr M."/>
            <person name="Kleber M."/>
            <person name="Mauceli E."/>
            <person name="Brockman W."/>
            <person name="Young S."/>
            <person name="LaButti K."/>
            <person name="Sykes S."/>
            <person name="DeCaprio D."/>
            <person name="Crawford M."/>
            <person name="Koehrsen M."/>
            <person name="Engels R."/>
            <person name="Montgomery P."/>
            <person name="Pearson M."/>
            <person name="Howarth C."/>
            <person name="Larson L."/>
            <person name="White J."/>
            <person name="O'Leary S."/>
            <person name="Kodira C."/>
            <person name="Zeng Q."/>
            <person name="Yandava C."/>
            <person name="Alvarado L."/>
            <person name="Longcore J."/>
            <person name="James T."/>
        </authorList>
    </citation>
    <scope>NUCLEOTIDE SEQUENCE [LARGE SCALE GENOMIC DNA]</scope>
    <source>
        <strain evidence="12 13">JEL423</strain>
    </source>
</reference>
<feature type="transmembrane region" description="Helical" evidence="9">
    <location>
        <begin position="802"/>
        <end position="822"/>
    </location>
</feature>
<dbReference type="Pfam" id="PF00005">
    <property type="entry name" value="ABC_tran"/>
    <property type="match status" value="2"/>
</dbReference>
<dbReference type="InterPro" id="IPR011527">
    <property type="entry name" value="ABC1_TM_dom"/>
</dbReference>
<sequence>MPKNYGPSIPMTPLLVLKNNRIDLAKVPPKVHRNLFEFITLTWLDPLFRLGASRRLEIDDMPTINDNDTGVASLSVLKEFWEKFRLHIENPSKTPKPSLVATLAKTFWPHAVAILLMRSINVVIAIQLPLLIPQVITLLNPKTASAAIANGKVLVHSVYGMAALMFGMQIAAAILLYTSYSVDLNLFVRVRAITVGAVFEKSFRMTPKSWQKFNAGMVNTLINSDASHLQTCVGDITTLITSIAQILCALYYLSFILNKAVWVTVAGILFLWCCQLAAIPFVQRQFRLYFQADDGRTRILSEFLFGRKMIKIQATEEYYTEAIKKQRRKQLNTLSVFNALGLYGFSINALQQNIVAPITIMVFIAVYNDLTASNIFTVLGLFAALKTPIGSIAVAITSLMQSIVSYKRMLAFLTADEINPSERITHVVDDNSPTKNSIVLENATFMWDEPKQHHIYNAASTSSHKFNTPKFIDIFPLSTNPSITKKSPFFLDSLSLVIPKGKLVAVVGTIGGGRSSFFSALIGSMRKTSGSATIHGKIAYCSQDPWLMRGTIEENILFRKEESKPNLATAISASFLSRDLETMPHGLGTLVGEMGVNLSAGQRARVGLARAVAHDADVYLFDELCSGLDTHMSKQIFEETICGLLKGKTIVMAPHKLYMLPKFDMIVVLDGGRIVETGTFKNLMMNPDGYLPDIMKTHRVNPDSENFDEENASNVDSFTTNTVVMESITDYEVELQEPEDRRVGPVKRRTVWSYFSAAGNSFLVILISTQVLFIATAVFTRLLLVFWTDQAWNVTFDVYMKMYAVLSVVSVILTISTLCALFRGGFVISSVSHDHALEGVMRAPIHYYDDQPLGRVMNRLSNDVHVFDLEMIPIFIAVMVYASSAVSAFIMLLYTSPYMLIEFVFVFAAAFLIFQYYRQTNREVKRIGSILRSRLVSHVLEAINGIPTVHAYGVLLPVLGVQRFRTDKGNSAMFLFASSQYWLGLRLSLVTATIIFVVVLLSAAGAVSSTVVGLGIVAALRLADLSNGLLLILGNFEAIFNSVERLNFYAEELPSEAPPTLPTDPKDKLWLHAGAIQIKNLDVCYDNQPLHPVIKNLSLSILPGEKIGIVGHTGSGKSTLISALFRLVEPSRGTITIDGYDISKLGLKTLRSNIQVIPRMPVLQTESLRFNLDPNSQYTDDQIWSALNTVGLKEYVSTLSDKLDASVTDNFNILSVGHRQLVCLCKAILAQPKILVMEETSAAVQADVEECIQQTVTEKLSESTVIQVSHRLNNIARVDRVVVLENGRVIEADSPWLLIEKRESAFSRLVAATGTLNAATITNLAKAHYYRNS</sequence>
<feature type="transmembrane region" description="Helical" evidence="9">
    <location>
        <begin position="874"/>
        <end position="894"/>
    </location>
</feature>
<keyword evidence="8 9" id="KW-0472">Membrane</keyword>
<comment type="subcellular location">
    <subcellularLocation>
        <location evidence="1">Vacuole membrane</location>
        <topology evidence="1">Multi-pass membrane protein</topology>
    </subcellularLocation>
</comment>
<keyword evidence="2" id="KW-0813">Transport</keyword>
<feature type="transmembrane region" description="Helical" evidence="9">
    <location>
        <begin position="379"/>
        <end position="400"/>
    </location>
</feature>
<accession>A0A177WLV2</accession>
<dbReference type="PANTHER" id="PTHR24223:SF443">
    <property type="entry name" value="MULTIDRUG-RESISTANCE LIKE PROTEIN 1, ISOFORM I"/>
    <property type="match status" value="1"/>
</dbReference>
<feature type="transmembrane region" description="Helical" evidence="9">
    <location>
        <begin position="751"/>
        <end position="782"/>
    </location>
</feature>
<dbReference type="InterPro" id="IPR003593">
    <property type="entry name" value="AAA+_ATPase"/>
</dbReference>
<dbReference type="GO" id="GO:0140359">
    <property type="term" value="F:ABC-type transporter activity"/>
    <property type="evidence" value="ECO:0007669"/>
    <property type="project" value="InterPro"/>
</dbReference>
<dbReference type="FunFam" id="3.40.50.300:FF:002569">
    <property type="entry name" value="Uncharacterized protein"/>
    <property type="match status" value="1"/>
</dbReference>
<dbReference type="InterPro" id="IPR036640">
    <property type="entry name" value="ABC1_TM_sf"/>
</dbReference>
<feature type="domain" description="ABC transporter" evidence="10">
    <location>
        <begin position="469"/>
        <end position="696"/>
    </location>
</feature>
<dbReference type="InterPro" id="IPR003439">
    <property type="entry name" value="ABC_transporter-like_ATP-bd"/>
</dbReference>
<dbReference type="Gene3D" id="1.20.1560.10">
    <property type="entry name" value="ABC transporter type 1, transmembrane domain"/>
    <property type="match status" value="2"/>
</dbReference>
<evidence type="ECO:0000256" key="6">
    <source>
        <dbReference type="ARBA" id="ARBA00022840"/>
    </source>
</evidence>
<dbReference type="eggNOG" id="KOG0054">
    <property type="taxonomic scope" value="Eukaryota"/>
</dbReference>
<dbReference type="EMBL" id="DS022305">
    <property type="protein sequence ID" value="OAJ41073.1"/>
    <property type="molecule type" value="Genomic_DNA"/>
</dbReference>
<evidence type="ECO:0000256" key="1">
    <source>
        <dbReference type="ARBA" id="ARBA00004128"/>
    </source>
</evidence>
<keyword evidence="7 9" id="KW-1133">Transmembrane helix</keyword>
<keyword evidence="5" id="KW-0547">Nucleotide-binding</keyword>
<dbReference type="InterPro" id="IPR050173">
    <property type="entry name" value="ABC_transporter_C-like"/>
</dbReference>
<dbReference type="InterPro" id="IPR027417">
    <property type="entry name" value="P-loop_NTPase"/>
</dbReference>
<dbReference type="PANTHER" id="PTHR24223">
    <property type="entry name" value="ATP-BINDING CASSETTE SUB-FAMILY C"/>
    <property type="match status" value="1"/>
</dbReference>
<dbReference type="PROSITE" id="PS50893">
    <property type="entry name" value="ABC_TRANSPORTER_2"/>
    <property type="match status" value="2"/>
</dbReference>
<dbReference type="Gene3D" id="3.40.50.300">
    <property type="entry name" value="P-loop containing nucleotide triphosphate hydrolases"/>
    <property type="match status" value="2"/>
</dbReference>
<reference evidence="12 13" key="2">
    <citation type="submission" date="2016-05" db="EMBL/GenBank/DDBJ databases">
        <title>Lineage-specific infection strategies underlie the spectrum of fungal disease in amphibians.</title>
        <authorList>
            <person name="Cuomo C.A."/>
            <person name="Farrer R.A."/>
            <person name="James T."/>
            <person name="Longcore J."/>
            <person name="Birren B."/>
        </authorList>
    </citation>
    <scope>NUCLEOTIDE SEQUENCE [LARGE SCALE GENOMIC DNA]</scope>
    <source>
        <strain evidence="12 13">JEL423</strain>
    </source>
</reference>
<evidence type="ECO:0000256" key="4">
    <source>
        <dbReference type="ARBA" id="ARBA00022737"/>
    </source>
</evidence>
<dbReference type="OrthoDB" id="6500128at2759"/>
<evidence type="ECO:0000256" key="5">
    <source>
        <dbReference type="ARBA" id="ARBA00022741"/>
    </source>
</evidence>
<feature type="domain" description="ABC transmembrane type-1" evidence="11">
    <location>
        <begin position="763"/>
        <end position="1038"/>
    </location>
</feature>
<evidence type="ECO:0008006" key="14">
    <source>
        <dbReference type="Google" id="ProtNLM"/>
    </source>
</evidence>
<feature type="transmembrane region" description="Helical" evidence="9">
    <location>
        <begin position="981"/>
        <end position="1004"/>
    </location>
</feature>
<gene>
    <name evidence="12" type="ORF">BDEG_24724</name>
</gene>
<evidence type="ECO:0000256" key="7">
    <source>
        <dbReference type="ARBA" id="ARBA00022989"/>
    </source>
</evidence>
<feature type="transmembrane region" description="Helical" evidence="9">
    <location>
        <begin position="334"/>
        <end position="367"/>
    </location>
</feature>
<dbReference type="Proteomes" id="UP000077115">
    <property type="component" value="Unassembled WGS sequence"/>
</dbReference>
<dbReference type="CDD" id="cd03250">
    <property type="entry name" value="ABCC_MRP_domain1"/>
    <property type="match status" value="1"/>
</dbReference>
<keyword evidence="4" id="KW-0677">Repeat</keyword>
<dbReference type="SUPFAM" id="SSF52540">
    <property type="entry name" value="P-loop containing nucleoside triphosphate hydrolases"/>
    <property type="match status" value="2"/>
</dbReference>
<dbReference type="PROSITE" id="PS50929">
    <property type="entry name" value="ABC_TM1F"/>
    <property type="match status" value="2"/>
</dbReference>
<feature type="transmembrane region" description="Helical" evidence="9">
    <location>
        <begin position="260"/>
        <end position="282"/>
    </location>
</feature>
<evidence type="ECO:0000256" key="3">
    <source>
        <dbReference type="ARBA" id="ARBA00022692"/>
    </source>
</evidence>
<dbReference type="STRING" id="403673.A0A177WLV2"/>
<keyword evidence="6" id="KW-0067">ATP-binding</keyword>
<dbReference type="SMART" id="SM00382">
    <property type="entry name" value="AAA"/>
    <property type="match status" value="2"/>
</dbReference>
<evidence type="ECO:0000256" key="8">
    <source>
        <dbReference type="ARBA" id="ARBA00023136"/>
    </source>
</evidence>
<evidence type="ECO:0000259" key="10">
    <source>
        <dbReference type="PROSITE" id="PS50893"/>
    </source>
</evidence>
<feature type="transmembrane region" description="Helical" evidence="9">
    <location>
        <begin position="107"/>
        <end position="132"/>
    </location>
</feature>
<evidence type="ECO:0000256" key="9">
    <source>
        <dbReference type="SAM" id="Phobius"/>
    </source>
</evidence>
<protein>
    <recommendedName>
        <fullName evidence="14">ABC transporter domain-containing protein</fullName>
    </recommendedName>
</protein>
<dbReference type="Pfam" id="PF00664">
    <property type="entry name" value="ABC_membrane"/>
    <property type="match status" value="2"/>
</dbReference>
<keyword evidence="3 9" id="KW-0812">Transmembrane</keyword>
<dbReference type="PROSITE" id="PS00211">
    <property type="entry name" value="ABC_TRANSPORTER_1"/>
    <property type="match status" value="1"/>
</dbReference>
<feature type="domain" description="ABC transmembrane type-1" evidence="11">
    <location>
        <begin position="112"/>
        <end position="401"/>
    </location>
</feature>